<dbReference type="EMBL" id="HBUF01261944">
    <property type="protein sequence ID" value="CAG6683151.1"/>
    <property type="molecule type" value="Transcribed_RNA"/>
</dbReference>
<accession>A0A8D8T6Z2</accession>
<evidence type="ECO:0000256" key="1">
    <source>
        <dbReference type="SAM" id="MobiDB-lite"/>
    </source>
</evidence>
<evidence type="ECO:0000313" key="2">
    <source>
        <dbReference type="EMBL" id="CAG6683151.1"/>
    </source>
</evidence>
<name>A0A8D8T6Z2_9HEMI</name>
<sequence length="112" mass="12117">MITRKFHPLPQKVSTVKVSAGTRSLAMVTHLEELLETRDEIIRKLKTELNLYKTVTPTDVMGTLSELANLCRSPDQCTGAGQSNQGHSTGQSSSSSSSVSNADAMNNCKCMD</sequence>
<reference evidence="2" key="1">
    <citation type="submission" date="2021-05" db="EMBL/GenBank/DDBJ databases">
        <authorList>
            <person name="Alioto T."/>
            <person name="Alioto T."/>
            <person name="Gomez Garrido J."/>
        </authorList>
    </citation>
    <scope>NUCLEOTIDE SEQUENCE</scope>
</reference>
<feature type="compositionally biased region" description="Low complexity" evidence="1">
    <location>
        <begin position="81"/>
        <end position="100"/>
    </location>
</feature>
<protein>
    <submittedName>
        <fullName evidence="2">Uncharacterized protein</fullName>
    </submittedName>
</protein>
<organism evidence="2">
    <name type="scientific">Cacopsylla melanoneura</name>
    <dbReference type="NCBI Taxonomy" id="428564"/>
    <lineage>
        <taxon>Eukaryota</taxon>
        <taxon>Metazoa</taxon>
        <taxon>Ecdysozoa</taxon>
        <taxon>Arthropoda</taxon>
        <taxon>Hexapoda</taxon>
        <taxon>Insecta</taxon>
        <taxon>Pterygota</taxon>
        <taxon>Neoptera</taxon>
        <taxon>Paraneoptera</taxon>
        <taxon>Hemiptera</taxon>
        <taxon>Sternorrhyncha</taxon>
        <taxon>Psylloidea</taxon>
        <taxon>Psyllidae</taxon>
        <taxon>Psyllinae</taxon>
        <taxon>Cacopsylla</taxon>
    </lineage>
</organism>
<feature type="region of interest" description="Disordered" evidence="1">
    <location>
        <begin position="75"/>
        <end position="112"/>
    </location>
</feature>
<dbReference type="AlphaFoldDB" id="A0A8D8T6Z2"/>
<proteinExistence type="predicted"/>
<dbReference type="EMBL" id="HBUF01589576">
    <property type="protein sequence ID" value="CAG6772891.1"/>
    <property type="molecule type" value="Transcribed_RNA"/>
</dbReference>